<dbReference type="HOGENOM" id="CLU_1967582_0_0_9"/>
<dbReference type="BioCyc" id="JESP1508404:G14D9-13005-MONOMER"/>
<dbReference type="OrthoDB" id="9979114at2"/>
<dbReference type="Proteomes" id="UP000031449">
    <property type="component" value="Plasmid unnamed"/>
</dbReference>
<reference evidence="1 2" key="1">
    <citation type="submission" date="2014-08" db="EMBL/GenBank/DDBJ databases">
        <title>Complete genome of a marine bacteria Jeotgalibacillus malaysiensis.</title>
        <authorList>
            <person name="Yaakop A.S."/>
            <person name="Chan K.-G."/>
            <person name="Goh K.M."/>
        </authorList>
    </citation>
    <scope>NUCLEOTIDE SEQUENCE [LARGE SCALE GENOMIC DNA]</scope>
    <source>
        <strain evidence="1 2">D5</strain>
        <plasmid evidence="2">Plasmid</plasmid>
    </source>
</reference>
<name>A0A0B5AYG8_9BACL</name>
<dbReference type="AlphaFoldDB" id="A0A0B5AYG8"/>
<evidence type="ECO:0000313" key="2">
    <source>
        <dbReference type="Proteomes" id="UP000031449"/>
    </source>
</evidence>
<sequence>MYTRYELYFEGEPQNIGMMMGLDDMEMNEDESEELLERFNKELPLIPQIRNFGNSITHFPACYFTRKGLETFKQEIDALIEAIHDKNNGWSVNVVELETVLDSDIYYQDDYQGVIKTKYHNSDEIAV</sequence>
<dbReference type="EMBL" id="CP009417">
    <property type="protein sequence ID" value="AJD93039.1"/>
    <property type="molecule type" value="Genomic_DNA"/>
</dbReference>
<proteinExistence type="predicted"/>
<accession>A0A0B5AYG8</accession>
<geneLocation type="plasmid" evidence="2"/>
<organism evidence="1 2">
    <name type="scientific">Jeotgalibacillus malaysiensis</name>
    <dbReference type="NCBI Taxonomy" id="1508404"/>
    <lineage>
        <taxon>Bacteria</taxon>
        <taxon>Bacillati</taxon>
        <taxon>Bacillota</taxon>
        <taxon>Bacilli</taxon>
        <taxon>Bacillales</taxon>
        <taxon>Caryophanaceae</taxon>
        <taxon>Jeotgalibacillus</taxon>
    </lineage>
</organism>
<gene>
    <name evidence="1" type="ORF">JMA_37210</name>
</gene>
<keyword evidence="2" id="KW-1185">Reference proteome</keyword>
<dbReference type="KEGG" id="jeo:JMA_37210"/>
<evidence type="ECO:0000313" key="1">
    <source>
        <dbReference type="EMBL" id="AJD93039.1"/>
    </source>
</evidence>
<keyword evidence="1" id="KW-0614">Plasmid</keyword>
<protein>
    <submittedName>
        <fullName evidence="1">Uncharacterized protein</fullName>
    </submittedName>
</protein>